<dbReference type="Proteomes" id="UP000008237">
    <property type="component" value="Unassembled WGS sequence"/>
</dbReference>
<evidence type="ECO:0000256" key="1">
    <source>
        <dbReference type="ARBA" id="ARBA00022723"/>
    </source>
</evidence>
<gene>
    <name evidence="7" type="ORF">EAI_10071</name>
</gene>
<name>E2BJD2_HARSA</name>
<dbReference type="FunFam" id="3.30.160.60:FF:000100">
    <property type="entry name" value="Zinc finger 45-like"/>
    <property type="match status" value="1"/>
</dbReference>
<dbReference type="EMBL" id="GL448558">
    <property type="protein sequence ID" value="EFN84282.1"/>
    <property type="molecule type" value="Genomic_DNA"/>
</dbReference>
<accession>E2BJD2</accession>
<feature type="domain" description="C2H2-type" evidence="6">
    <location>
        <begin position="58"/>
        <end position="85"/>
    </location>
</feature>
<dbReference type="SUPFAM" id="SSF57667">
    <property type="entry name" value="beta-beta-alpha zinc fingers"/>
    <property type="match status" value="1"/>
</dbReference>
<dbReference type="GO" id="GO:0008270">
    <property type="term" value="F:zinc ion binding"/>
    <property type="evidence" value="ECO:0007669"/>
    <property type="project" value="UniProtKB-KW"/>
</dbReference>
<dbReference type="InterPro" id="IPR036236">
    <property type="entry name" value="Znf_C2H2_sf"/>
</dbReference>
<evidence type="ECO:0000256" key="2">
    <source>
        <dbReference type="ARBA" id="ARBA00022737"/>
    </source>
</evidence>
<proteinExistence type="predicted"/>
<reference evidence="7 8" key="1">
    <citation type="journal article" date="2010" name="Science">
        <title>Genomic comparison of the ants Camponotus floridanus and Harpegnathos saltator.</title>
        <authorList>
            <person name="Bonasio R."/>
            <person name="Zhang G."/>
            <person name="Ye C."/>
            <person name="Mutti N.S."/>
            <person name="Fang X."/>
            <person name="Qin N."/>
            <person name="Donahue G."/>
            <person name="Yang P."/>
            <person name="Li Q."/>
            <person name="Li C."/>
            <person name="Zhang P."/>
            <person name="Huang Z."/>
            <person name="Berger S.L."/>
            <person name="Reinberg D."/>
            <person name="Wang J."/>
            <person name="Liebig J."/>
        </authorList>
    </citation>
    <scope>NUCLEOTIDE SEQUENCE [LARGE SCALE GENOMIC DNA]</scope>
    <source>
        <strain evidence="7 8">R22 G/1</strain>
    </source>
</reference>
<protein>
    <recommendedName>
        <fullName evidence="6">C2H2-type domain-containing protein</fullName>
    </recommendedName>
</protein>
<dbReference type="SMART" id="SM00355">
    <property type="entry name" value="ZnF_C2H2"/>
    <property type="match status" value="2"/>
</dbReference>
<evidence type="ECO:0000313" key="7">
    <source>
        <dbReference type="EMBL" id="EFN84282.1"/>
    </source>
</evidence>
<dbReference type="InterPro" id="IPR013087">
    <property type="entry name" value="Znf_C2H2_type"/>
</dbReference>
<dbReference type="PROSITE" id="PS00028">
    <property type="entry name" value="ZINC_FINGER_C2H2_1"/>
    <property type="match status" value="1"/>
</dbReference>
<keyword evidence="2" id="KW-0677">Repeat</keyword>
<evidence type="ECO:0000256" key="4">
    <source>
        <dbReference type="ARBA" id="ARBA00022833"/>
    </source>
</evidence>
<keyword evidence="1" id="KW-0479">Metal-binding</keyword>
<evidence type="ECO:0000256" key="5">
    <source>
        <dbReference type="PROSITE-ProRule" id="PRU00042"/>
    </source>
</evidence>
<dbReference type="Gene3D" id="3.30.160.60">
    <property type="entry name" value="Classic Zinc Finger"/>
    <property type="match status" value="1"/>
</dbReference>
<evidence type="ECO:0000259" key="6">
    <source>
        <dbReference type="PROSITE" id="PS50157"/>
    </source>
</evidence>
<dbReference type="InParanoid" id="E2BJD2"/>
<organism evidence="8">
    <name type="scientific">Harpegnathos saltator</name>
    <name type="common">Jerdon's jumping ant</name>
    <dbReference type="NCBI Taxonomy" id="610380"/>
    <lineage>
        <taxon>Eukaryota</taxon>
        <taxon>Metazoa</taxon>
        <taxon>Ecdysozoa</taxon>
        <taxon>Arthropoda</taxon>
        <taxon>Hexapoda</taxon>
        <taxon>Insecta</taxon>
        <taxon>Pterygota</taxon>
        <taxon>Neoptera</taxon>
        <taxon>Endopterygota</taxon>
        <taxon>Hymenoptera</taxon>
        <taxon>Apocrita</taxon>
        <taxon>Aculeata</taxon>
        <taxon>Formicoidea</taxon>
        <taxon>Formicidae</taxon>
        <taxon>Ponerinae</taxon>
        <taxon>Ponerini</taxon>
        <taxon>Harpegnathos</taxon>
    </lineage>
</organism>
<dbReference type="PROSITE" id="PS50157">
    <property type="entry name" value="ZINC_FINGER_C2H2_2"/>
    <property type="match status" value="2"/>
</dbReference>
<evidence type="ECO:0000256" key="3">
    <source>
        <dbReference type="ARBA" id="ARBA00022771"/>
    </source>
</evidence>
<keyword evidence="8" id="KW-1185">Reference proteome</keyword>
<dbReference type="OMA" id="YCKVKSK"/>
<feature type="domain" description="C2H2-type" evidence="6">
    <location>
        <begin position="87"/>
        <end position="116"/>
    </location>
</feature>
<dbReference type="AlphaFoldDB" id="E2BJD2"/>
<sequence length="125" mass="14623">MFLLLNHLELCDWLAEPLVKQEIDISESCFDFVSTDYNELSPETWDVPKKKLVNIAPLRCEECGKSFSRNDSLKRHEKLYCKVKSKVKCCRYCGEQFNKPDFLRDHINSAHASEIKPKSIKEEPK</sequence>
<keyword evidence="3 5" id="KW-0863">Zinc-finger</keyword>
<evidence type="ECO:0000313" key="8">
    <source>
        <dbReference type="Proteomes" id="UP000008237"/>
    </source>
</evidence>
<dbReference type="Pfam" id="PF00096">
    <property type="entry name" value="zf-C2H2"/>
    <property type="match status" value="2"/>
</dbReference>
<keyword evidence="4" id="KW-0862">Zinc</keyword>